<dbReference type="Pfam" id="PF00005">
    <property type="entry name" value="ABC_tran"/>
    <property type="match status" value="1"/>
</dbReference>
<dbReference type="GO" id="GO:0005524">
    <property type="term" value="F:ATP binding"/>
    <property type="evidence" value="ECO:0007669"/>
    <property type="project" value="UniProtKB-KW"/>
</dbReference>
<feature type="transmembrane region" description="Helical" evidence="11">
    <location>
        <begin position="21"/>
        <end position="44"/>
    </location>
</feature>
<dbReference type="NCBIfam" id="TIGR01727">
    <property type="entry name" value="oligo_HPY"/>
    <property type="match status" value="1"/>
</dbReference>
<dbReference type="PROSITE" id="PS50893">
    <property type="entry name" value="ABC_TRANSPORTER_2"/>
    <property type="match status" value="1"/>
</dbReference>
<dbReference type="OrthoDB" id="3677453at2"/>
<evidence type="ECO:0000259" key="13">
    <source>
        <dbReference type="PROSITE" id="PS50928"/>
    </source>
</evidence>
<dbReference type="Pfam" id="PF00528">
    <property type="entry name" value="BPD_transp_1"/>
    <property type="match status" value="1"/>
</dbReference>
<dbReference type="InterPro" id="IPR050388">
    <property type="entry name" value="ABC_Ni/Peptide_Import"/>
</dbReference>
<dbReference type="InterPro" id="IPR003439">
    <property type="entry name" value="ABC_transporter-like_ATP-bd"/>
</dbReference>
<dbReference type="InterPro" id="IPR017871">
    <property type="entry name" value="ABC_transporter-like_CS"/>
</dbReference>
<dbReference type="SMART" id="SM00382">
    <property type="entry name" value="AAA"/>
    <property type="match status" value="1"/>
</dbReference>
<dbReference type="PANTHER" id="PTHR43297:SF2">
    <property type="entry name" value="DIPEPTIDE TRANSPORT ATP-BINDING PROTEIN DPPD"/>
    <property type="match status" value="1"/>
</dbReference>
<feature type="domain" description="ABC transmembrane type-1" evidence="13">
    <location>
        <begin position="81"/>
        <end position="273"/>
    </location>
</feature>
<dbReference type="FunFam" id="3.40.50.300:FF:000016">
    <property type="entry name" value="Oligopeptide ABC transporter ATP-binding component"/>
    <property type="match status" value="1"/>
</dbReference>
<evidence type="ECO:0000256" key="11">
    <source>
        <dbReference type="RuleBase" id="RU363032"/>
    </source>
</evidence>
<dbReference type="InterPro" id="IPR003593">
    <property type="entry name" value="AAA+_ATPase"/>
</dbReference>
<dbReference type="SUPFAM" id="SSF161098">
    <property type="entry name" value="MetI-like"/>
    <property type="match status" value="1"/>
</dbReference>
<keyword evidence="6 11" id="KW-0812">Transmembrane</keyword>
<sequence length="671" mass="71834">MRKNLSQKLQKPGMSFGRVGAPAAISALLLAIVAVVCFLAPWLAPHSPTAQDFTTGPPSAENPFGVDKIGRDILSRLMYGGRISLVIGLAATALALILGATLGAIAATSKKAVDEVIMRVLDVIMAFPGIALAAVLVAVSPKEIRLGMLIVAIAVVYMPQIARVVRANVAAQYGEDYVDAEKVIGAKPLRIVVRHVAVNCAAPVLVFCTLLVADAIVFEAGLSFIGAGMPPEVPTWGGVLAEGKDTILIGQWWSTLFAGLMIFITVLTLNILAEGITDALANPSLRKIKVQTSAGQIVETVEIEDIETVVEQAQEDVPLQIHLAALRRKELSRNDRLVYQGDAEPLLEVRNLSIRFPERYGDIAIVDNVSFTVRPNETMGLVGESGCGKSLTSLAIMGLLPESAMVSGEILFDGVDLLKLNPRERNKLRGHEMSMIYQDALSSLNPSMTVKNQLGQMIKRGGTRSAEELLTMVGLDPQRTLSSYPHELSGGQRQRVLIAMALTRSPKLVVADEPTTALDVTVQKQVIDLLNNLREQLGFAMVFVSHDLALVASLAHKVTVMYAGQLVETGPTVAVLSNPRHEYTQGLLGSVLSIEDGAERLHQISGAVPSPHDFTTGDRFAGRAADQRADSVTRPVMVDAGGNHQFASNRLDLVSAVRTDADLILAGSEED</sequence>
<dbReference type="GO" id="GO:0016887">
    <property type="term" value="F:ATP hydrolysis activity"/>
    <property type="evidence" value="ECO:0007669"/>
    <property type="project" value="InterPro"/>
</dbReference>
<feature type="transmembrane region" description="Helical" evidence="11">
    <location>
        <begin position="83"/>
        <end position="108"/>
    </location>
</feature>
<feature type="domain" description="ABC transporter" evidence="12">
    <location>
        <begin position="347"/>
        <end position="588"/>
    </location>
</feature>
<feature type="transmembrane region" description="Helical" evidence="11">
    <location>
        <begin position="120"/>
        <end position="140"/>
    </location>
</feature>
<feature type="transmembrane region" description="Helical" evidence="11">
    <location>
        <begin position="252"/>
        <end position="273"/>
    </location>
</feature>
<evidence type="ECO:0000256" key="1">
    <source>
        <dbReference type="ARBA" id="ARBA00004141"/>
    </source>
</evidence>
<keyword evidence="7" id="KW-0547">Nucleotide-binding</keyword>
<dbReference type="GO" id="GO:0005886">
    <property type="term" value="C:plasma membrane"/>
    <property type="evidence" value="ECO:0007669"/>
    <property type="project" value="UniProtKB-SubCell"/>
</dbReference>
<evidence type="ECO:0000256" key="6">
    <source>
        <dbReference type="ARBA" id="ARBA00022692"/>
    </source>
</evidence>
<dbReference type="PROSITE" id="PS00211">
    <property type="entry name" value="ABC_TRANSPORTER_1"/>
    <property type="match status" value="1"/>
</dbReference>
<keyword evidence="8" id="KW-0067">ATP-binding</keyword>
<dbReference type="GO" id="GO:0055085">
    <property type="term" value="P:transmembrane transport"/>
    <property type="evidence" value="ECO:0007669"/>
    <property type="project" value="InterPro"/>
</dbReference>
<comment type="subcellular location">
    <subcellularLocation>
        <location evidence="11">Cell membrane</location>
        <topology evidence="11">Multi-pass membrane protein</topology>
    </subcellularLocation>
    <subcellularLocation>
        <location evidence="2">Cell membrane</location>
        <topology evidence="2">Peripheral membrane protein</topology>
    </subcellularLocation>
    <subcellularLocation>
        <location evidence="1">Membrane</location>
        <topology evidence="1">Multi-pass membrane protein</topology>
    </subcellularLocation>
</comment>
<dbReference type="CDD" id="cd03257">
    <property type="entry name" value="ABC_NikE_OppD_transporters"/>
    <property type="match status" value="1"/>
</dbReference>
<dbReference type="Proteomes" id="UP000247980">
    <property type="component" value="Unassembled WGS sequence"/>
</dbReference>
<dbReference type="CDD" id="cd06261">
    <property type="entry name" value="TM_PBP2"/>
    <property type="match status" value="1"/>
</dbReference>
<dbReference type="RefSeq" id="WP_110484316.1">
    <property type="nucleotide sequence ID" value="NZ_QJVC01000003.1"/>
</dbReference>
<feature type="transmembrane region" description="Helical" evidence="11">
    <location>
        <begin position="196"/>
        <end position="218"/>
    </location>
</feature>
<evidence type="ECO:0000313" key="14">
    <source>
        <dbReference type="EMBL" id="PYI39412.1"/>
    </source>
</evidence>
<reference evidence="14 15" key="1">
    <citation type="submission" date="2018-05" db="EMBL/GenBank/DDBJ databases">
        <title>Genetic diversity of glacier-inhabiting Cryobacterium bacteria in China and description of Cryobacterium mengkeensis sp. nov. and Arthrobacter glacialis sp. nov.</title>
        <authorList>
            <person name="Liu Q."/>
            <person name="Xin Y.-H."/>
        </authorList>
    </citation>
    <scope>NUCLEOTIDE SEQUENCE [LARGE SCALE GENOMIC DNA]</scope>
    <source>
        <strain evidence="14 15">B7</strain>
    </source>
</reference>
<evidence type="ECO:0000256" key="10">
    <source>
        <dbReference type="ARBA" id="ARBA00023136"/>
    </source>
</evidence>
<accession>A0A2V5IVH8</accession>
<dbReference type="Gene3D" id="1.10.3720.10">
    <property type="entry name" value="MetI-like"/>
    <property type="match status" value="1"/>
</dbReference>
<keyword evidence="15" id="KW-1185">Reference proteome</keyword>
<evidence type="ECO:0000256" key="9">
    <source>
        <dbReference type="ARBA" id="ARBA00022989"/>
    </source>
</evidence>
<dbReference type="SUPFAM" id="SSF52540">
    <property type="entry name" value="P-loop containing nucleoside triphosphate hydrolases"/>
    <property type="match status" value="1"/>
</dbReference>
<evidence type="ECO:0000256" key="7">
    <source>
        <dbReference type="ARBA" id="ARBA00022741"/>
    </source>
</evidence>
<organism evidence="14 15">
    <name type="scientific">Arthrobacter psychrolactophilus</name>
    <dbReference type="NCBI Taxonomy" id="92442"/>
    <lineage>
        <taxon>Bacteria</taxon>
        <taxon>Bacillati</taxon>
        <taxon>Actinomycetota</taxon>
        <taxon>Actinomycetes</taxon>
        <taxon>Micrococcales</taxon>
        <taxon>Micrococcaceae</taxon>
        <taxon>Arthrobacter</taxon>
    </lineage>
</organism>
<dbReference type="Gene3D" id="3.40.50.300">
    <property type="entry name" value="P-loop containing nucleotide triphosphate hydrolases"/>
    <property type="match status" value="1"/>
</dbReference>
<dbReference type="GO" id="GO:0015833">
    <property type="term" value="P:peptide transport"/>
    <property type="evidence" value="ECO:0007669"/>
    <property type="project" value="InterPro"/>
</dbReference>
<dbReference type="AlphaFoldDB" id="A0A2V5IVH8"/>
<proteinExistence type="inferred from homology"/>
<comment type="caution">
    <text evidence="14">The sequence shown here is derived from an EMBL/GenBank/DDBJ whole genome shotgun (WGS) entry which is preliminary data.</text>
</comment>
<dbReference type="InterPro" id="IPR000515">
    <property type="entry name" value="MetI-like"/>
</dbReference>
<keyword evidence="9 11" id="KW-1133">Transmembrane helix</keyword>
<dbReference type="EMBL" id="QJVC01000003">
    <property type="protein sequence ID" value="PYI39412.1"/>
    <property type="molecule type" value="Genomic_DNA"/>
</dbReference>
<name>A0A2V5IVH8_9MICC</name>
<evidence type="ECO:0000256" key="4">
    <source>
        <dbReference type="ARBA" id="ARBA00022448"/>
    </source>
</evidence>
<evidence type="ECO:0000256" key="5">
    <source>
        <dbReference type="ARBA" id="ARBA00022475"/>
    </source>
</evidence>
<comment type="similarity">
    <text evidence="11">Belongs to the binding-protein-dependent transport system permease family.</text>
</comment>
<evidence type="ECO:0000256" key="3">
    <source>
        <dbReference type="ARBA" id="ARBA00005417"/>
    </source>
</evidence>
<gene>
    <name evidence="14" type="ORF">CVS30_05490</name>
</gene>
<keyword evidence="5" id="KW-1003">Cell membrane</keyword>
<evidence type="ECO:0000259" key="12">
    <source>
        <dbReference type="PROSITE" id="PS50893"/>
    </source>
</evidence>
<feature type="transmembrane region" description="Helical" evidence="11">
    <location>
        <begin position="146"/>
        <end position="165"/>
    </location>
</feature>
<keyword evidence="10 11" id="KW-0472">Membrane</keyword>
<dbReference type="InterPro" id="IPR027417">
    <property type="entry name" value="P-loop_NTPase"/>
</dbReference>
<dbReference type="Pfam" id="PF08352">
    <property type="entry name" value="oligo_HPY"/>
    <property type="match status" value="1"/>
</dbReference>
<dbReference type="PANTHER" id="PTHR43297">
    <property type="entry name" value="OLIGOPEPTIDE TRANSPORT ATP-BINDING PROTEIN APPD"/>
    <property type="match status" value="1"/>
</dbReference>
<keyword evidence="4 11" id="KW-0813">Transport</keyword>
<dbReference type="PROSITE" id="PS50928">
    <property type="entry name" value="ABC_TM1"/>
    <property type="match status" value="1"/>
</dbReference>
<comment type="similarity">
    <text evidence="3">Belongs to the ABC transporter superfamily.</text>
</comment>
<evidence type="ECO:0000313" key="15">
    <source>
        <dbReference type="Proteomes" id="UP000247980"/>
    </source>
</evidence>
<evidence type="ECO:0000256" key="8">
    <source>
        <dbReference type="ARBA" id="ARBA00022840"/>
    </source>
</evidence>
<protein>
    <submittedName>
        <fullName evidence="14">ABC transporter</fullName>
    </submittedName>
</protein>
<dbReference type="InterPro" id="IPR035906">
    <property type="entry name" value="MetI-like_sf"/>
</dbReference>
<dbReference type="InterPro" id="IPR013563">
    <property type="entry name" value="Oligopep_ABC_C"/>
</dbReference>
<evidence type="ECO:0000256" key="2">
    <source>
        <dbReference type="ARBA" id="ARBA00004202"/>
    </source>
</evidence>